<dbReference type="OrthoDB" id="3238794at2759"/>
<dbReference type="EMBL" id="BFAA01015976">
    <property type="protein sequence ID" value="GCB79316.1"/>
    <property type="molecule type" value="Genomic_DNA"/>
</dbReference>
<dbReference type="GO" id="GO:0051016">
    <property type="term" value="P:barbed-end actin filament capping"/>
    <property type="evidence" value="ECO:0007669"/>
    <property type="project" value="TreeGrafter"/>
</dbReference>
<feature type="non-terminal residue" evidence="1">
    <location>
        <position position="222"/>
    </location>
</feature>
<dbReference type="GO" id="GO:0005886">
    <property type="term" value="C:plasma membrane"/>
    <property type="evidence" value="ECO:0007669"/>
    <property type="project" value="TreeGrafter"/>
</dbReference>
<dbReference type="STRING" id="75743.A0A401Q1S9"/>
<dbReference type="GO" id="GO:0051015">
    <property type="term" value="F:actin filament binding"/>
    <property type="evidence" value="ECO:0007669"/>
    <property type="project" value="TreeGrafter"/>
</dbReference>
<comment type="caution">
    <text evidence="1">The sequence shown here is derived from an EMBL/GenBank/DDBJ whole genome shotgun (WGS) entry which is preliminary data.</text>
</comment>
<gene>
    <name evidence="1" type="ORF">scyTo_0020195</name>
</gene>
<proteinExistence type="predicted"/>
<dbReference type="InterPro" id="IPR051017">
    <property type="entry name" value="Aldolase-II_Adducin_sf"/>
</dbReference>
<evidence type="ECO:0000313" key="1">
    <source>
        <dbReference type="EMBL" id="GCB79316.1"/>
    </source>
</evidence>
<dbReference type="OMA" id="CPISERF"/>
<accession>A0A401Q1S9</accession>
<name>A0A401Q1S9_SCYTO</name>
<reference evidence="1 2" key="1">
    <citation type="journal article" date="2018" name="Nat. Ecol. Evol.">
        <title>Shark genomes provide insights into elasmobranch evolution and the origin of vertebrates.</title>
        <authorList>
            <person name="Hara Y"/>
            <person name="Yamaguchi K"/>
            <person name="Onimaru K"/>
            <person name="Kadota M"/>
            <person name="Koyanagi M"/>
            <person name="Keeley SD"/>
            <person name="Tatsumi K"/>
            <person name="Tanaka K"/>
            <person name="Motone F"/>
            <person name="Kageyama Y"/>
            <person name="Nozu R"/>
            <person name="Adachi N"/>
            <person name="Nishimura O"/>
            <person name="Nakagawa R"/>
            <person name="Tanegashima C"/>
            <person name="Kiyatake I"/>
            <person name="Matsumoto R"/>
            <person name="Murakumo K"/>
            <person name="Nishida K"/>
            <person name="Terakita A"/>
            <person name="Kuratani S"/>
            <person name="Sato K"/>
            <person name="Hyodo S Kuraku.S."/>
        </authorList>
    </citation>
    <scope>NUCLEOTIDE SEQUENCE [LARGE SCALE GENOMIC DNA]</scope>
</reference>
<dbReference type="GO" id="GO:0005856">
    <property type="term" value="C:cytoskeleton"/>
    <property type="evidence" value="ECO:0007669"/>
    <property type="project" value="TreeGrafter"/>
</dbReference>
<dbReference type="AlphaFoldDB" id="A0A401Q1S9"/>
<dbReference type="PANTHER" id="PTHR10672:SF6">
    <property type="entry name" value="BETA-ADDUCIN"/>
    <property type="match status" value="1"/>
</dbReference>
<sequence>MACEPFGVTFHLRSKPVPSPTVRRCLEGWACVDRAGSGERFWRNCLTWQESSSVAGENLTMSGEAAQEVVAGSPPPSATRKECYFDRVSETDPEYLRLRNMAPTLRQDFNLMEQKKRVTVILQSPAFRDELESLIQEQMKKGNDSSNLWALRQIVDFMTSAPLALPTSPPGVSMVTPINDFRATESLAFVKGERLMRCKVASIYRLLDLFGWAQITNTYITV</sequence>
<dbReference type="PANTHER" id="PTHR10672">
    <property type="entry name" value="ADDUCIN"/>
    <property type="match status" value="1"/>
</dbReference>
<keyword evidence="2" id="KW-1185">Reference proteome</keyword>
<dbReference type="Proteomes" id="UP000288216">
    <property type="component" value="Unassembled WGS sequence"/>
</dbReference>
<evidence type="ECO:0000313" key="2">
    <source>
        <dbReference type="Proteomes" id="UP000288216"/>
    </source>
</evidence>
<organism evidence="1 2">
    <name type="scientific">Scyliorhinus torazame</name>
    <name type="common">Cloudy catshark</name>
    <name type="synonym">Catulus torazame</name>
    <dbReference type="NCBI Taxonomy" id="75743"/>
    <lineage>
        <taxon>Eukaryota</taxon>
        <taxon>Metazoa</taxon>
        <taxon>Chordata</taxon>
        <taxon>Craniata</taxon>
        <taxon>Vertebrata</taxon>
        <taxon>Chondrichthyes</taxon>
        <taxon>Elasmobranchii</taxon>
        <taxon>Galeomorphii</taxon>
        <taxon>Galeoidea</taxon>
        <taxon>Carcharhiniformes</taxon>
        <taxon>Scyliorhinidae</taxon>
        <taxon>Scyliorhinus</taxon>
    </lineage>
</organism>
<protein>
    <submittedName>
        <fullName evidence="1">Uncharacterized protein</fullName>
    </submittedName>
</protein>
<dbReference type="GO" id="GO:0014069">
    <property type="term" value="C:postsynaptic density"/>
    <property type="evidence" value="ECO:0007669"/>
    <property type="project" value="TreeGrafter"/>
</dbReference>